<accession>A0ABU3QWE8</accession>
<evidence type="ECO:0000313" key="1">
    <source>
        <dbReference type="EMBL" id="MDU0111742.1"/>
    </source>
</evidence>
<reference evidence="1 2" key="1">
    <citation type="submission" date="2023-10" db="EMBL/GenBank/DDBJ databases">
        <title>Psychrosphaera aquimaarina strain SW33 isolated from seawater.</title>
        <authorList>
            <person name="Bayburt H."/>
            <person name="Kim J.M."/>
            <person name="Choi B.J."/>
            <person name="Jeon C.O."/>
        </authorList>
    </citation>
    <scope>NUCLEOTIDE SEQUENCE [LARGE SCALE GENOMIC DNA]</scope>
    <source>
        <strain evidence="1 2">KCTC 52743</strain>
    </source>
</reference>
<gene>
    <name evidence="1" type="ORF">RT723_01690</name>
</gene>
<dbReference type="Proteomes" id="UP001257914">
    <property type="component" value="Unassembled WGS sequence"/>
</dbReference>
<name>A0ABU3QWE8_9GAMM</name>
<organism evidence="1 2">
    <name type="scientific">Psychrosphaera aquimarina</name>
    <dbReference type="NCBI Taxonomy" id="2044854"/>
    <lineage>
        <taxon>Bacteria</taxon>
        <taxon>Pseudomonadati</taxon>
        <taxon>Pseudomonadota</taxon>
        <taxon>Gammaproteobacteria</taxon>
        <taxon>Alteromonadales</taxon>
        <taxon>Pseudoalteromonadaceae</taxon>
        <taxon>Psychrosphaera</taxon>
    </lineage>
</organism>
<comment type="caution">
    <text evidence="1">The sequence shown here is derived from an EMBL/GenBank/DDBJ whole genome shotgun (WGS) entry which is preliminary data.</text>
</comment>
<proteinExistence type="predicted"/>
<protein>
    <submittedName>
        <fullName evidence="1">Uncharacterized protein</fullName>
    </submittedName>
</protein>
<evidence type="ECO:0000313" key="2">
    <source>
        <dbReference type="Proteomes" id="UP001257914"/>
    </source>
</evidence>
<dbReference type="RefSeq" id="WP_315945636.1">
    <property type="nucleotide sequence ID" value="NZ_JAWCUA010000001.1"/>
</dbReference>
<dbReference type="EMBL" id="JAWCUA010000001">
    <property type="protein sequence ID" value="MDU0111742.1"/>
    <property type="molecule type" value="Genomic_DNA"/>
</dbReference>
<sequence length="255" mass="29149">MKIVSTQDLNTVTHHLKVILKDLKVDIKTTRLKELLAHSQQYKTANGLINALPLTYKVNQTCLNVLNTEFNSKFQCGHINPQLVLERLEGELRTHTYTHKNIANSNYRIFYDGLDYDDKPLMGRGTGYLKEDIPVLCLAKASETIIPKIIKDITELEQSHAENLLGLKFLIPASISFLELKTFLNSERFVSLLNALDENFMITKPGEPIKKPVLTKKGYEIKKEIDELIVLQFGKSDSPLFEKYYTPVFKSFLDS</sequence>
<keyword evidence="2" id="KW-1185">Reference proteome</keyword>